<name>A0A7R9A1F0_9CRUS</name>
<gene>
    <name evidence="3" type="ORF">CTOB1V02_LOCUS17451</name>
</gene>
<dbReference type="PANTHER" id="PTHR22993:SF9">
    <property type="entry name" value="FORMAMIDOPYRIMIDINE-DNA GLYCOSYLASE"/>
    <property type="match status" value="1"/>
</dbReference>
<dbReference type="GO" id="GO:0034039">
    <property type="term" value="F:8-oxo-7,8-dihydroguanine DNA N-glycosylase activity"/>
    <property type="evidence" value="ECO:0007669"/>
    <property type="project" value="TreeGrafter"/>
</dbReference>
<evidence type="ECO:0000256" key="1">
    <source>
        <dbReference type="ARBA" id="ARBA00009409"/>
    </source>
</evidence>
<dbReference type="GO" id="GO:0003906">
    <property type="term" value="F:DNA-(apurinic or apyrimidinic site) endonuclease activity"/>
    <property type="evidence" value="ECO:0007669"/>
    <property type="project" value="InterPro"/>
</dbReference>
<dbReference type="Gene3D" id="3.20.190.10">
    <property type="entry name" value="MutM-like, N-terminal"/>
    <property type="match status" value="1"/>
</dbReference>
<dbReference type="InterPro" id="IPR035937">
    <property type="entry name" value="FPG_N"/>
</dbReference>
<evidence type="ECO:0000313" key="3">
    <source>
        <dbReference type="EMBL" id="CAD7239636.1"/>
    </source>
</evidence>
<organism evidence="3">
    <name type="scientific">Cyprideis torosa</name>
    <dbReference type="NCBI Taxonomy" id="163714"/>
    <lineage>
        <taxon>Eukaryota</taxon>
        <taxon>Metazoa</taxon>
        <taxon>Ecdysozoa</taxon>
        <taxon>Arthropoda</taxon>
        <taxon>Crustacea</taxon>
        <taxon>Oligostraca</taxon>
        <taxon>Ostracoda</taxon>
        <taxon>Podocopa</taxon>
        <taxon>Podocopida</taxon>
        <taxon>Cytherocopina</taxon>
        <taxon>Cytheroidea</taxon>
        <taxon>Cytherideidae</taxon>
        <taxon>Cyprideis</taxon>
    </lineage>
</organism>
<feature type="non-terminal residue" evidence="3">
    <location>
        <position position="1"/>
    </location>
</feature>
<feature type="non-terminal residue" evidence="3">
    <location>
        <position position="158"/>
    </location>
</feature>
<evidence type="ECO:0000259" key="2">
    <source>
        <dbReference type="SMART" id="SM01232"/>
    </source>
</evidence>
<dbReference type="InterPro" id="IPR015886">
    <property type="entry name" value="H2TH_FPG"/>
</dbReference>
<dbReference type="OrthoDB" id="6408755at2759"/>
<sequence length="158" mass="17163">IRRGSAGALPPPGRHDHIDLHTTAGVLRYHDPRRFGFWVYEPGLAEARFAGLGPEPLSDDFDGDALHTRLRHRQIGIKQAIMDQKVVVGVGNIYASEALYLAGVRPGTAACRLSRPRCAELAAAIKTTLQAAIDSGGSTLRDFTQSDGQPGYFQHTFN</sequence>
<dbReference type="AlphaFoldDB" id="A0A7R9A1F0"/>
<dbReference type="SMART" id="SM01232">
    <property type="entry name" value="H2TH"/>
    <property type="match status" value="1"/>
</dbReference>
<reference evidence="3" key="1">
    <citation type="submission" date="2020-11" db="EMBL/GenBank/DDBJ databases">
        <authorList>
            <person name="Tran Van P."/>
        </authorList>
    </citation>
    <scope>NUCLEOTIDE SEQUENCE</scope>
</reference>
<protein>
    <recommendedName>
        <fullName evidence="2">Formamidopyrimidine-DNA glycosylase H2TH DNA-binding domain-containing protein</fullName>
    </recommendedName>
</protein>
<dbReference type="InterPro" id="IPR010979">
    <property type="entry name" value="Ribosomal_uS13-like_H2TH"/>
</dbReference>
<dbReference type="PANTHER" id="PTHR22993">
    <property type="entry name" value="FORMAMIDOPYRIMIDINE-DNA GLYCOSYLASE"/>
    <property type="match status" value="1"/>
</dbReference>
<feature type="domain" description="Formamidopyrimidine-DNA glycosylase H2TH DNA-binding" evidence="2">
    <location>
        <begin position="52"/>
        <end position="144"/>
    </location>
</feature>
<dbReference type="GO" id="GO:0008270">
    <property type="term" value="F:zinc ion binding"/>
    <property type="evidence" value="ECO:0007669"/>
    <property type="project" value="InterPro"/>
</dbReference>
<dbReference type="GO" id="GO:0006284">
    <property type="term" value="P:base-excision repair"/>
    <property type="evidence" value="ECO:0007669"/>
    <property type="project" value="InterPro"/>
</dbReference>
<dbReference type="GO" id="GO:0003684">
    <property type="term" value="F:damaged DNA binding"/>
    <property type="evidence" value="ECO:0007669"/>
    <property type="project" value="InterPro"/>
</dbReference>
<dbReference type="SUPFAM" id="SSF81624">
    <property type="entry name" value="N-terminal domain of MutM-like DNA repair proteins"/>
    <property type="match status" value="1"/>
</dbReference>
<dbReference type="SUPFAM" id="SSF46946">
    <property type="entry name" value="S13-like H2TH domain"/>
    <property type="match status" value="1"/>
</dbReference>
<accession>A0A7R9A1F0</accession>
<comment type="similarity">
    <text evidence="1">Belongs to the FPG family.</text>
</comment>
<proteinExistence type="inferred from homology"/>
<dbReference type="Gene3D" id="1.10.8.50">
    <property type="match status" value="1"/>
</dbReference>
<dbReference type="Pfam" id="PF06831">
    <property type="entry name" value="H2TH"/>
    <property type="match status" value="1"/>
</dbReference>
<dbReference type="EMBL" id="OB734523">
    <property type="protein sequence ID" value="CAD7239636.1"/>
    <property type="molecule type" value="Genomic_DNA"/>
</dbReference>